<dbReference type="CDD" id="cd00448">
    <property type="entry name" value="YjgF_YER057c_UK114_family"/>
    <property type="match status" value="1"/>
</dbReference>
<evidence type="ECO:0000313" key="1">
    <source>
        <dbReference type="EMBL" id="MBO0952877.1"/>
    </source>
</evidence>
<comment type="caution">
    <text evidence="1">The sequence shown here is derived from an EMBL/GenBank/DDBJ whole genome shotgun (WGS) entry which is preliminary data.</text>
</comment>
<name>A0ABS3JVD4_9BACT</name>
<dbReference type="PANTHER" id="PTHR43857:SF1">
    <property type="entry name" value="YJGH FAMILY PROTEIN"/>
    <property type="match status" value="1"/>
</dbReference>
<organism evidence="1 2">
    <name type="scientific">Fibrella forsythiae</name>
    <dbReference type="NCBI Taxonomy" id="2817061"/>
    <lineage>
        <taxon>Bacteria</taxon>
        <taxon>Pseudomonadati</taxon>
        <taxon>Bacteroidota</taxon>
        <taxon>Cytophagia</taxon>
        <taxon>Cytophagales</taxon>
        <taxon>Spirosomataceae</taxon>
        <taxon>Fibrella</taxon>
    </lineage>
</organism>
<evidence type="ECO:0000313" key="2">
    <source>
        <dbReference type="Proteomes" id="UP000664628"/>
    </source>
</evidence>
<dbReference type="RefSeq" id="WP_207332830.1">
    <property type="nucleotide sequence ID" value="NZ_JAFMYW010000015.1"/>
</dbReference>
<dbReference type="PANTHER" id="PTHR43857">
    <property type="entry name" value="BLR7761 PROTEIN"/>
    <property type="match status" value="1"/>
</dbReference>
<protein>
    <submittedName>
        <fullName evidence="1">RidA family protein</fullName>
    </submittedName>
</protein>
<keyword evidence="2" id="KW-1185">Reference proteome</keyword>
<dbReference type="Gene3D" id="3.30.1330.40">
    <property type="entry name" value="RutC-like"/>
    <property type="match status" value="1"/>
</dbReference>
<dbReference type="Proteomes" id="UP000664628">
    <property type="component" value="Unassembled WGS sequence"/>
</dbReference>
<gene>
    <name evidence="1" type="ORF">J2I46_30160</name>
</gene>
<dbReference type="InterPro" id="IPR035959">
    <property type="entry name" value="RutC-like_sf"/>
</dbReference>
<dbReference type="SUPFAM" id="SSF55298">
    <property type="entry name" value="YjgF-like"/>
    <property type="match status" value="1"/>
</dbReference>
<dbReference type="EMBL" id="JAFMYW010000015">
    <property type="protein sequence ID" value="MBO0952877.1"/>
    <property type="molecule type" value="Genomic_DNA"/>
</dbReference>
<dbReference type="Pfam" id="PF01042">
    <property type="entry name" value="Ribonuc_L-PSP"/>
    <property type="match status" value="1"/>
</dbReference>
<sequence>MKQVTINPWTWQDQLGYAQAVEIPQASHTLYCAGQAAMDPDGRPVATDMDGQIKLGLDNLETVLAKAGYSLTNVVRLNFYTTSVEQFFAGYGQVIDRLAQAGCRPSGTLMEVKALAFPQLAIEFEATAVR</sequence>
<reference evidence="1 2" key="1">
    <citation type="submission" date="2021-03" db="EMBL/GenBank/DDBJ databases">
        <title>Fibrella sp. HMF5405 genome sequencing and assembly.</title>
        <authorList>
            <person name="Kang H."/>
            <person name="Kim H."/>
            <person name="Bae S."/>
            <person name="Joh K."/>
        </authorList>
    </citation>
    <scope>NUCLEOTIDE SEQUENCE [LARGE SCALE GENOMIC DNA]</scope>
    <source>
        <strain evidence="1 2">HMF5405</strain>
    </source>
</reference>
<dbReference type="InterPro" id="IPR006175">
    <property type="entry name" value="YjgF/YER057c/UK114"/>
</dbReference>
<accession>A0ABS3JVD4</accession>
<proteinExistence type="predicted"/>